<name>A0A4Y9YCA2_9AGAM</name>
<evidence type="ECO:0000313" key="4">
    <source>
        <dbReference type="Proteomes" id="UP000298327"/>
    </source>
</evidence>
<reference evidence="3 4" key="1">
    <citation type="submission" date="2019-02" db="EMBL/GenBank/DDBJ databases">
        <title>Genome sequencing of the rare red list fungi Dentipellis fragilis.</title>
        <authorList>
            <person name="Buettner E."/>
            <person name="Kellner H."/>
        </authorList>
    </citation>
    <scope>NUCLEOTIDE SEQUENCE [LARGE SCALE GENOMIC DNA]</scope>
    <source>
        <strain evidence="3 4">DSM 105465</strain>
    </source>
</reference>
<feature type="transmembrane region" description="Helical" evidence="2">
    <location>
        <begin position="130"/>
        <end position="151"/>
    </location>
</feature>
<evidence type="ECO:0000256" key="1">
    <source>
        <dbReference type="SAM" id="MobiDB-lite"/>
    </source>
</evidence>
<dbReference type="AlphaFoldDB" id="A0A4Y9YCA2"/>
<comment type="caution">
    <text evidence="3">The sequence shown here is derived from an EMBL/GenBank/DDBJ whole genome shotgun (WGS) entry which is preliminary data.</text>
</comment>
<feature type="transmembrane region" description="Helical" evidence="2">
    <location>
        <begin position="59"/>
        <end position="82"/>
    </location>
</feature>
<feature type="transmembrane region" description="Helical" evidence="2">
    <location>
        <begin position="20"/>
        <end position="47"/>
    </location>
</feature>
<gene>
    <name evidence="3" type="ORF">EVG20_g7597</name>
</gene>
<protein>
    <submittedName>
        <fullName evidence="3">Uncharacterized protein</fullName>
    </submittedName>
</protein>
<feature type="transmembrane region" description="Helical" evidence="2">
    <location>
        <begin position="239"/>
        <end position="257"/>
    </location>
</feature>
<feature type="region of interest" description="Disordered" evidence="1">
    <location>
        <begin position="303"/>
        <end position="352"/>
    </location>
</feature>
<keyword evidence="2" id="KW-0812">Transmembrane</keyword>
<dbReference type="OrthoDB" id="10518731at2759"/>
<evidence type="ECO:0000256" key="2">
    <source>
        <dbReference type="SAM" id="Phobius"/>
    </source>
</evidence>
<feature type="transmembrane region" description="Helical" evidence="2">
    <location>
        <begin position="102"/>
        <end position="123"/>
    </location>
</feature>
<accession>A0A4Y9YCA2</accession>
<dbReference type="Proteomes" id="UP000298327">
    <property type="component" value="Unassembled WGS sequence"/>
</dbReference>
<dbReference type="EMBL" id="SEOQ01000589">
    <property type="protein sequence ID" value="TFY59965.1"/>
    <property type="molecule type" value="Genomic_DNA"/>
</dbReference>
<keyword evidence="4" id="KW-1185">Reference proteome</keyword>
<keyword evidence="2" id="KW-1133">Transmembrane helix</keyword>
<sequence>MDDYDSYDQGYIEGYDDAIAVVPVIVTEMVLYGMNFLLSTATTTVLLRQSKGEGLVHRWLLLMLMLMFSFATADVTMNAISTLRAVRLTYVNMASVMRHSEIRQFLLLIQAALGDSVTIWRCYIVYGKSAIVVMLSVLTALASFAFGLYLASTGMHATTEPYRLGALLLDEKNFIWSAKSWIWAAITIVCTVYCTIAISSKIYSSARLIKGNKLFTVIFFVIETSLIYTLGITTYLGTLLMGAVVQLPPIVLCLLLLQIKFYNSGNQAVREINPEPAGPWDALRRFFRTRRKNGDMPTFQVAPGPVAAHDLTDTMPAESQHSDVDDTPSVSDSESDTIGKQEKEVSSVLDIA</sequence>
<proteinExistence type="predicted"/>
<feature type="transmembrane region" description="Helical" evidence="2">
    <location>
        <begin position="181"/>
        <end position="202"/>
    </location>
</feature>
<keyword evidence="2" id="KW-0472">Membrane</keyword>
<evidence type="ECO:0000313" key="3">
    <source>
        <dbReference type="EMBL" id="TFY59965.1"/>
    </source>
</evidence>
<organism evidence="3 4">
    <name type="scientific">Dentipellis fragilis</name>
    <dbReference type="NCBI Taxonomy" id="205917"/>
    <lineage>
        <taxon>Eukaryota</taxon>
        <taxon>Fungi</taxon>
        <taxon>Dikarya</taxon>
        <taxon>Basidiomycota</taxon>
        <taxon>Agaricomycotina</taxon>
        <taxon>Agaricomycetes</taxon>
        <taxon>Russulales</taxon>
        <taxon>Hericiaceae</taxon>
        <taxon>Dentipellis</taxon>
    </lineage>
</organism>
<feature type="transmembrane region" description="Helical" evidence="2">
    <location>
        <begin position="214"/>
        <end position="233"/>
    </location>
</feature>